<dbReference type="FunFam" id="3.40.309.10:FF:000012">
    <property type="entry name" value="Betaine aldehyde dehydrogenase"/>
    <property type="match status" value="1"/>
</dbReference>
<evidence type="ECO:0000259" key="5">
    <source>
        <dbReference type="Pfam" id="PF00171"/>
    </source>
</evidence>
<evidence type="ECO:0000313" key="6">
    <source>
        <dbReference type="EMBL" id="SNT75659.1"/>
    </source>
</evidence>
<feature type="active site" evidence="3">
    <location>
        <position position="262"/>
    </location>
</feature>
<dbReference type="Proteomes" id="UP000198307">
    <property type="component" value="Unassembled WGS sequence"/>
</dbReference>
<keyword evidence="7" id="KW-1185">Reference proteome</keyword>
<evidence type="ECO:0000256" key="1">
    <source>
        <dbReference type="ARBA" id="ARBA00009986"/>
    </source>
</evidence>
<dbReference type="Pfam" id="PF00171">
    <property type="entry name" value="Aldedh"/>
    <property type="match status" value="1"/>
</dbReference>
<evidence type="ECO:0000256" key="4">
    <source>
        <dbReference type="RuleBase" id="RU003345"/>
    </source>
</evidence>
<dbReference type="PROSITE" id="PS00070">
    <property type="entry name" value="ALDEHYDE_DEHYDR_CYS"/>
    <property type="match status" value="1"/>
</dbReference>
<dbReference type="SUPFAM" id="SSF53720">
    <property type="entry name" value="ALDH-like"/>
    <property type="match status" value="1"/>
</dbReference>
<dbReference type="InterPro" id="IPR016163">
    <property type="entry name" value="Ald_DH_C"/>
</dbReference>
<comment type="similarity">
    <text evidence="1 4">Belongs to the aldehyde dehydrogenase family.</text>
</comment>
<keyword evidence="2 4" id="KW-0560">Oxidoreductase</keyword>
<dbReference type="Gene3D" id="3.40.309.10">
    <property type="entry name" value="Aldehyde Dehydrogenase, Chain A, domain 2"/>
    <property type="match status" value="1"/>
</dbReference>
<dbReference type="FunFam" id="3.40.605.10:FF:000001">
    <property type="entry name" value="Aldehyde dehydrogenase 1"/>
    <property type="match status" value="1"/>
</dbReference>
<dbReference type="RefSeq" id="WP_089345182.1">
    <property type="nucleotide sequence ID" value="NZ_CP067130.1"/>
</dbReference>
<gene>
    <name evidence="6" type="ORF">SAMN05444959_11280</name>
</gene>
<evidence type="ECO:0000256" key="3">
    <source>
        <dbReference type="PROSITE-ProRule" id="PRU10007"/>
    </source>
</evidence>
<sequence>MTMIPLLPEVAAFLDRVQGLRIADARIDSAITIPVENPSTGERLAEVAGASAADVDSAVAAARAALSGPWGRMMPHDRGQLIARLADAIEDRKAVFGQLDALDNGKPFAVARDVDAVWSARHFRYFAGWPDKIEGATIPVSTPGRFNYTRIEPVGVCGLITPWNYPTLMVAWKLAPALAAGNTVVLKPAEQTPLSALYLADLALELGFPPGVLNVIPGYGQEAGAALAAHPGVDKIGFTGSTETGRRIVQASAGNLKKVSLELGGKAANIIFDDADLARAIPGAFWALFGNNGQSCTAGARLYVQRPLLERVTEPLADMARGLRVGPGMAASGHDLGPVISSPQMEKVLGYIASAREDGAEIRAGGARQGEAGYFVQPTVLGAVQDQMRVAREEIFGPVLCVLPFDEEDEVLARANDTIYGLAAGCWTENLGRANRMAAGLRAGTIWTNCWGDTDAASPFGGMGQSGYGREMGREALALYSQTKSVWQG</sequence>
<dbReference type="GO" id="GO:0004030">
    <property type="term" value="F:aldehyde dehydrogenase [NAD(P)+] activity"/>
    <property type="evidence" value="ECO:0007669"/>
    <property type="project" value="UniProtKB-ARBA"/>
</dbReference>
<dbReference type="InterPro" id="IPR016162">
    <property type="entry name" value="Ald_DH_N"/>
</dbReference>
<dbReference type="PANTHER" id="PTHR11699">
    <property type="entry name" value="ALDEHYDE DEHYDROGENASE-RELATED"/>
    <property type="match status" value="1"/>
</dbReference>
<accession>A0A239PZ84</accession>
<dbReference type="Gene3D" id="3.40.605.10">
    <property type="entry name" value="Aldehyde Dehydrogenase, Chain A, domain 1"/>
    <property type="match status" value="1"/>
</dbReference>
<name>A0A239PZ84_9RHOB</name>
<dbReference type="OrthoDB" id="7827050at2"/>
<dbReference type="AlphaFoldDB" id="A0A239PZ84"/>
<evidence type="ECO:0000256" key="2">
    <source>
        <dbReference type="ARBA" id="ARBA00023002"/>
    </source>
</evidence>
<reference evidence="6 7" key="1">
    <citation type="submission" date="2017-07" db="EMBL/GenBank/DDBJ databases">
        <authorList>
            <person name="Sun Z.S."/>
            <person name="Albrecht U."/>
            <person name="Echele G."/>
            <person name="Lee C.C."/>
        </authorList>
    </citation>
    <scope>NUCLEOTIDE SEQUENCE [LARGE SCALE GENOMIC DNA]</scope>
    <source>
        <strain evidence="6 7">DSM 14827</strain>
    </source>
</reference>
<dbReference type="InterPro" id="IPR015590">
    <property type="entry name" value="Aldehyde_DH_dom"/>
</dbReference>
<dbReference type="InterPro" id="IPR029510">
    <property type="entry name" value="Ald_DH_CS_GLU"/>
</dbReference>
<evidence type="ECO:0000313" key="7">
    <source>
        <dbReference type="Proteomes" id="UP000198307"/>
    </source>
</evidence>
<proteinExistence type="inferred from homology"/>
<dbReference type="InterPro" id="IPR016160">
    <property type="entry name" value="Ald_DH_CS_CYS"/>
</dbReference>
<protein>
    <submittedName>
        <fullName evidence="6">Aldehyde dehydrogenase (Acceptor)</fullName>
    </submittedName>
</protein>
<dbReference type="EMBL" id="FZQB01000012">
    <property type="protein sequence ID" value="SNT75659.1"/>
    <property type="molecule type" value="Genomic_DNA"/>
</dbReference>
<feature type="domain" description="Aldehyde dehydrogenase" evidence="5">
    <location>
        <begin position="32"/>
        <end position="486"/>
    </location>
</feature>
<organism evidence="6 7">
    <name type="scientific">Paracoccus seriniphilus</name>
    <dbReference type="NCBI Taxonomy" id="184748"/>
    <lineage>
        <taxon>Bacteria</taxon>
        <taxon>Pseudomonadati</taxon>
        <taxon>Pseudomonadota</taxon>
        <taxon>Alphaproteobacteria</taxon>
        <taxon>Rhodobacterales</taxon>
        <taxon>Paracoccaceae</taxon>
        <taxon>Paracoccus</taxon>
    </lineage>
</organism>
<dbReference type="PROSITE" id="PS00687">
    <property type="entry name" value="ALDEHYDE_DEHYDR_GLU"/>
    <property type="match status" value="1"/>
</dbReference>
<dbReference type="InterPro" id="IPR016161">
    <property type="entry name" value="Ald_DH/histidinol_DH"/>
</dbReference>